<proteinExistence type="predicted"/>
<sequence>MVFTDEGAPDTSGANTHLDGNALAGPLSEIFAVDVTAATSRCAHCGYTGPLACLHVYGHAPGLVARCQQCSQVALRLTHTRGIVWLDMQGIASLAIPVGDA</sequence>
<comment type="caution">
    <text evidence="1">The sequence shown here is derived from an EMBL/GenBank/DDBJ whole genome shotgun (WGS) entry which is preliminary data.</text>
</comment>
<dbReference type="EMBL" id="JBHTMM010000148">
    <property type="protein sequence ID" value="MFD1312950.1"/>
    <property type="molecule type" value="Genomic_DNA"/>
</dbReference>
<name>A0ABW3XUY2_9ACTN</name>
<organism evidence="1 2">
    <name type="scientific">Streptomyces kaempferi</name>
    <dbReference type="NCBI Taxonomy" id="333725"/>
    <lineage>
        <taxon>Bacteria</taxon>
        <taxon>Bacillati</taxon>
        <taxon>Actinomycetota</taxon>
        <taxon>Actinomycetes</taxon>
        <taxon>Kitasatosporales</taxon>
        <taxon>Streptomycetaceae</taxon>
        <taxon>Streptomyces</taxon>
    </lineage>
</organism>
<dbReference type="RefSeq" id="WP_381239922.1">
    <property type="nucleotide sequence ID" value="NZ_JBHSKH010000076.1"/>
</dbReference>
<keyword evidence="2" id="KW-1185">Reference proteome</keyword>
<accession>A0ABW3XUY2</accession>
<evidence type="ECO:0000313" key="1">
    <source>
        <dbReference type="EMBL" id="MFD1312950.1"/>
    </source>
</evidence>
<dbReference type="Pfam" id="PF20120">
    <property type="entry name" value="DUF6510"/>
    <property type="match status" value="1"/>
</dbReference>
<dbReference type="Proteomes" id="UP001597058">
    <property type="component" value="Unassembled WGS sequence"/>
</dbReference>
<evidence type="ECO:0000313" key="2">
    <source>
        <dbReference type="Proteomes" id="UP001597058"/>
    </source>
</evidence>
<gene>
    <name evidence="1" type="ORF">ACFQ5X_45285</name>
</gene>
<protein>
    <submittedName>
        <fullName evidence="1">DUF6510 family protein</fullName>
    </submittedName>
</protein>
<reference evidence="2" key="1">
    <citation type="journal article" date="2019" name="Int. J. Syst. Evol. Microbiol.">
        <title>The Global Catalogue of Microorganisms (GCM) 10K type strain sequencing project: providing services to taxonomists for standard genome sequencing and annotation.</title>
        <authorList>
            <consortium name="The Broad Institute Genomics Platform"/>
            <consortium name="The Broad Institute Genome Sequencing Center for Infectious Disease"/>
            <person name="Wu L."/>
            <person name="Ma J."/>
        </authorList>
    </citation>
    <scope>NUCLEOTIDE SEQUENCE [LARGE SCALE GENOMIC DNA]</scope>
    <source>
        <strain evidence="2">CGMCC 4.7020</strain>
    </source>
</reference>
<dbReference type="InterPro" id="IPR045423">
    <property type="entry name" value="DUF6510"/>
</dbReference>